<feature type="compositionally biased region" description="Low complexity" evidence="2">
    <location>
        <begin position="418"/>
        <end position="428"/>
    </location>
</feature>
<feature type="compositionally biased region" description="Pro residues" evidence="2">
    <location>
        <begin position="47"/>
        <end position="57"/>
    </location>
</feature>
<dbReference type="Ensembl" id="ENSSFAT00005039092.1">
    <property type="protein sequence ID" value="ENSSFAP00005037693.1"/>
    <property type="gene ID" value="ENSSFAG00005018961.1"/>
</dbReference>
<name>A0A672I7T8_SALFA</name>
<evidence type="ECO:0000256" key="1">
    <source>
        <dbReference type="ARBA" id="ARBA00009495"/>
    </source>
</evidence>
<gene>
    <name evidence="3" type="primary">fam120c</name>
</gene>
<dbReference type="PANTHER" id="PTHR15976:SF15">
    <property type="entry name" value="CONSTITUTIVE COACTIVATOR OF PPAR-GAMMA-LIKE PROTEIN 2"/>
    <property type="match status" value="1"/>
</dbReference>
<feature type="compositionally biased region" description="Basic residues" evidence="2">
    <location>
        <begin position="34"/>
        <end position="46"/>
    </location>
</feature>
<accession>A0A672I7T8</accession>
<dbReference type="InterPro" id="IPR026784">
    <property type="entry name" value="Coact_PPARg"/>
</dbReference>
<keyword evidence="4" id="KW-1185">Reference proteome</keyword>
<reference evidence="3" key="3">
    <citation type="submission" date="2025-09" db="UniProtKB">
        <authorList>
            <consortium name="Ensembl"/>
        </authorList>
    </citation>
    <scope>IDENTIFICATION</scope>
</reference>
<feature type="region of interest" description="Disordered" evidence="2">
    <location>
        <begin position="31"/>
        <end position="57"/>
    </location>
</feature>
<evidence type="ECO:0000313" key="4">
    <source>
        <dbReference type="Proteomes" id="UP000472267"/>
    </source>
</evidence>
<dbReference type="SUPFAM" id="SSF88723">
    <property type="entry name" value="PIN domain-like"/>
    <property type="match status" value="1"/>
</dbReference>
<proteinExistence type="inferred from homology"/>
<organism evidence="3 4">
    <name type="scientific">Salarias fasciatus</name>
    <name type="common">Jewelled blenny</name>
    <name type="synonym">Blennius fasciatus</name>
    <dbReference type="NCBI Taxonomy" id="181472"/>
    <lineage>
        <taxon>Eukaryota</taxon>
        <taxon>Metazoa</taxon>
        <taxon>Chordata</taxon>
        <taxon>Craniata</taxon>
        <taxon>Vertebrata</taxon>
        <taxon>Euteleostomi</taxon>
        <taxon>Actinopterygii</taxon>
        <taxon>Neopterygii</taxon>
        <taxon>Teleostei</taxon>
        <taxon>Neoteleostei</taxon>
        <taxon>Acanthomorphata</taxon>
        <taxon>Ovalentaria</taxon>
        <taxon>Blenniimorphae</taxon>
        <taxon>Blenniiformes</taxon>
        <taxon>Blennioidei</taxon>
        <taxon>Blenniidae</taxon>
        <taxon>Salariinae</taxon>
        <taxon>Salarias</taxon>
    </lineage>
</organism>
<sequence>MGVQGFQEYLEKRCPGAAVPVDLLKLARTAARQPPHHHHPHHHPHHPGPMPPPPPPARILIDADSGLQRLYGGYQTDWVCGGEWNAMLGYLAALSQACLYQGGLELVVVFNGTLGKERWPEWARRAQGQRQTAQLIVNHVGSKATPPPRAWFLPPACLSHCVRLAMFRFRVRVVQTLEDHHQEVLSLYRDFGFAGLIAQDSEFALCNVPAYFSSHALKLSWNGKNLTTHQYLLSEAARQLGLKTQHLPCFAALLGNHILPDEDLAAFHWSLLGPEHPLASLKVRAHQLVLPPCEVVIKAVSEYVSSIKDLGNLDSIARDVFKQSQSRMEDKVERFKKAVEYFSAASKPRPLSMGPSSFLCDAPYGPPGSAPLFQTAPPPSQDCNDSLAGKMGFSDWSAPYDSTQSGGRLPNHHGAAQSGPSPSPSSSSDGDEPNDTNANHLTDKPSRWEDPTGRGGSAPGDGSQGNGSGSNIPSLLSMATRSHMDITTPPLPQVSAEVLRVAEHRHRRGLMYPQIYHILTKGEMKMPVCIEDECNSELPPASLLFRAARQYGYGVLFSLAETHRRLERLALRKRGPLEVPPVIVKEWSSGKAKSALTPELVPALCFREWTCPNLRRLWLGRASEDRSRRTRAFLACLRSDCPALLNPAQVPQHLLLMCCVLRYMMQWPGGRILQRHELDAFLSQAVSSQLYEPDQLQELKRGLPERVVGGDGLLCV</sequence>
<dbReference type="PANTHER" id="PTHR15976">
    <property type="entry name" value="CONSTITUTIVE COACTIVATOR OF PEROXISOME PROLIFERATOR-ACTIVATED RECEPTOR GAMMA"/>
    <property type="match status" value="1"/>
</dbReference>
<dbReference type="Gene3D" id="3.40.50.1010">
    <property type="entry name" value="5'-nuclease"/>
    <property type="match status" value="1"/>
</dbReference>
<dbReference type="AlphaFoldDB" id="A0A672I7T8"/>
<feature type="compositionally biased region" description="Gly residues" evidence="2">
    <location>
        <begin position="453"/>
        <end position="468"/>
    </location>
</feature>
<dbReference type="Proteomes" id="UP000472267">
    <property type="component" value="Chromosome 20"/>
</dbReference>
<reference evidence="3" key="1">
    <citation type="submission" date="2019-06" db="EMBL/GenBank/DDBJ databases">
        <authorList>
            <consortium name="Wellcome Sanger Institute Data Sharing"/>
        </authorList>
    </citation>
    <scope>NUCLEOTIDE SEQUENCE [LARGE SCALE GENOMIC DNA]</scope>
</reference>
<feature type="compositionally biased region" description="Basic and acidic residues" evidence="2">
    <location>
        <begin position="441"/>
        <end position="452"/>
    </location>
</feature>
<protein>
    <submittedName>
        <fullName evidence="3">Family with sequence similarity 120C</fullName>
    </submittedName>
</protein>
<dbReference type="FunFam" id="3.40.50.1010:FF:000009">
    <property type="entry name" value="Constitutive coactivator of PPAR-gamma-like protein 1"/>
    <property type="match status" value="1"/>
</dbReference>
<comment type="similarity">
    <text evidence="1">Belongs to the constitutive coactivator of PPAR-gamma family.</text>
</comment>
<evidence type="ECO:0000313" key="3">
    <source>
        <dbReference type="Ensembl" id="ENSSFAP00005037693.1"/>
    </source>
</evidence>
<dbReference type="InterPro" id="IPR029060">
    <property type="entry name" value="PIN-like_dom_sf"/>
</dbReference>
<feature type="region of interest" description="Disordered" evidence="2">
    <location>
        <begin position="370"/>
        <end position="475"/>
    </location>
</feature>
<evidence type="ECO:0000256" key="2">
    <source>
        <dbReference type="SAM" id="MobiDB-lite"/>
    </source>
</evidence>
<reference evidence="3" key="2">
    <citation type="submission" date="2025-08" db="UniProtKB">
        <authorList>
            <consortium name="Ensembl"/>
        </authorList>
    </citation>
    <scope>IDENTIFICATION</scope>
</reference>
<dbReference type="GO" id="GO:0005634">
    <property type="term" value="C:nucleus"/>
    <property type="evidence" value="ECO:0007669"/>
    <property type="project" value="TreeGrafter"/>
</dbReference>